<protein>
    <submittedName>
        <fullName evidence="1">Uncharacterized protein</fullName>
    </submittedName>
</protein>
<feature type="non-terminal residue" evidence="1">
    <location>
        <position position="1"/>
    </location>
</feature>
<sequence>REERERERERESERERERARVQCWDDDLKGGRLVVGRKKRKRWQCGNTQAAFPLPSRPSSSVTTTLPARDGITACTAQFQLFNS</sequence>
<evidence type="ECO:0000313" key="1">
    <source>
        <dbReference type="EMBL" id="KYM76134.1"/>
    </source>
</evidence>
<proteinExistence type="predicted"/>
<dbReference type="EMBL" id="KQ976735">
    <property type="protein sequence ID" value="KYM76134.1"/>
    <property type="molecule type" value="Genomic_DNA"/>
</dbReference>
<dbReference type="Proteomes" id="UP000078540">
    <property type="component" value="Unassembled WGS sequence"/>
</dbReference>
<accession>A0A151HYN3</accession>
<evidence type="ECO:0000313" key="2">
    <source>
        <dbReference type="Proteomes" id="UP000078540"/>
    </source>
</evidence>
<organism evidence="1 2">
    <name type="scientific">Atta colombica</name>
    <dbReference type="NCBI Taxonomy" id="520822"/>
    <lineage>
        <taxon>Eukaryota</taxon>
        <taxon>Metazoa</taxon>
        <taxon>Ecdysozoa</taxon>
        <taxon>Arthropoda</taxon>
        <taxon>Hexapoda</taxon>
        <taxon>Insecta</taxon>
        <taxon>Pterygota</taxon>
        <taxon>Neoptera</taxon>
        <taxon>Endopterygota</taxon>
        <taxon>Hymenoptera</taxon>
        <taxon>Apocrita</taxon>
        <taxon>Aculeata</taxon>
        <taxon>Formicoidea</taxon>
        <taxon>Formicidae</taxon>
        <taxon>Myrmicinae</taxon>
        <taxon>Atta</taxon>
    </lineage>
</organism>
<gene>
    <name evidence="1" type="ORF">ALC53_13451</name>
</gene>
<keyword evidence="2" id="KW-1185">Reference proteome</keyword>
<reference evidence="1 2" key="1">
    <citation type="submission" date="2015-09" db="EMBL/GenBank/DDBJ databases">
        <title>Atta colombica WGS genome.</title>
        <authorList>
            <person name="Nygaard S."/>
            <person name="Hu H."/>
            <person name="Boomsma J."/>
            <person name="Zhang G."/>
        </authorList>
    </citation>
    <scope>NUCLEOTIDE SEQUENCE [LARGE SCALE GENOMIC DNA]</scope>
    <source>
        <strain evidence="1">Treedump-2</strain>
        <tissue evidence="1">Whole body</tissue>
    </source>
</reference>
<dbReference type="AlphaFoldDB" id="A0A151HYN3"/>
<name>A0A151HYN3_9HYME</name>